<feature type="region of interest" description="Disordered" evidence="1">
    <location>
        <begin position="353"/>
        <end position="401"/>
    </location>
</feature>
<dbReference type="OrthoDB" id="3035114at2759"/>
<dbReference type="EMBL" id="DS547112">
    <property type="protein sequence ID" value="EDR05714.1"/>
    <property type="molecule type" value="Genomic_DNA"/>
</dbReference>
<reference evidence="2 3" key="1">
    <citation type="journal article" date="2008" name="Nature">
        <title>The genome of Laccaria bicolor provides insights into mycorrhizal symbiosis.</title>
        <authorList>
            <person name="Martin F."/>
            <person name="Aerts A."/>
            <person name="Ahren D."/>
            <person name="Brun A."/>
            <person name="Danchin E.G.J."/>
            <person name="Duchaussoy F."/>
            <person name="Gibon J."/>
            <person name="Kohler A."/>
            <person name="Lindquist E."/>
            <person name="Pereda V."/>
            <person name="Salamov A."/>
            <person name="Shapiro H.J."/>
            <person name="Wuyts J."/>
            <person name="Blaudez D."/>
            <person name="Buee M."/>
            <person name="Brokstein P."/>
            <person name="Canbaeck B."/>
            <person name="Cohen D."/>
            <person name="Courty P.E."/>
            <person name="Coutinho P.M."/>
            <person name="Delaruelle C."/>
            <person name="Detter J.C."/>
            <person name="Deveau A."/>
            <person name="DiFazio S."/>
            <person name="Duplessis S."/>
            <person name="Fraissinet-Tachet L."/>
            <person name="Lucic E."/>
            <person name="Frey-Klett P."/>
            <person name="Fourrey C."/>
            <person name="Feussner I."/>
            <person name="Gay G."/>
            <person name="Grimwood J."/>
            <person name="Hoegger P.J."/>
            <person name="Jain P."/>
            <person name="Kilaru S."/>
            <person name="Labbe J."/>
            <person name="Lin Y.C."/>
            <person name="Legue V."/>
            <person name="Le Tacon F."/>
            <person name="Marmeisse R."/>
            <person name="Melayah D."/>
            <person name="Montanini B."/>
            <person name="Muratet M."/>
            <person name="Nehls U."/>
            <person name="Niculita-Hirzel H."/>
            <person name="Oudot-Le Secq M.P."/>
            <person name="Peter M."/>
            <person name="Quesneville H."/>
            <person name="Rajashekar B."/>
            <person name="Reich M."/>
            <person name="Rouhier N."/>
            <person name="Schmutz J."/>
            <person name="Yin T."/>
            <person name="Chalot M."/>
            <person name="Henrissat B."/>
            <person name="Kuees U."/>
            <person name="Lucas S."/>
            <person name="Van de Peer Y."/>
            <person name="Podila G.K."/>
            <person name="Polle A."/>
            <person name="Pukkila P.J."/>
            <person name="Richardson P.M."/>
            <person name="Rouze P."/>
            <person name="Sanders I.R."/>
            <person name="Stajich J.E."/>
            <person name="Tunlid A."/>
            <person name="Tuskan G."/>
            <person name="Grigoriev I.V."/>
        </authorList>
    </citation>
    <scope>NUCLEOTIDE SEQUENCE [LARGE SCALE GENOMIC DNA]</scope>
    <source>
        <strain evidence="3">S238N-H82 / ATCC MYA-4686</strain>
    </source>
</reference>
<dbReference type="RefSeq" id="XP_001883818.1">
    <property type="nucleotide sequence ID" value="XM_001883783.1"/>
</dbReference>
<dbReference type="HOGENOM" id="CLU_421541_0_0_1"/>
<evidence type="ECO:0000256" key="1">
    <source>
        <dbReference type="SAM" id="MobiDB-lite"/>
    </source>
</evidence>
<keyword evidence="3" id="KW-1185">Reference proteome</keyword>
<proteinExistence type="predicted"/>
<dbReference type="InParanoid" id="B0DIN3"/>
<protein>
    <submittedName>
        <fullName evidence="2">Predicted protein</fullName>
    </submittedName>
</protein>
<gene>
    <name evidence="2" type="ORF">LACBIDRAFT_329633</name>
</gene>
<dbReference type="KEGG" id="lbc:LACBIDRAFT_329633"/>
<organism evidence="3">
    <name type="scientific">Laccaria bicolor (strain S238N-H82 / ATCC MYA-4686)</name>
    <name type="common">Bicoloured deceiver</name>
    <name type="synonym">Laccaria laccata var. bicolor</name>
    <dbReference type="NCBI Taxonomy" id="486041"/>
    <lineage>
        <taxon>Eukaryota</taxon>
        <taxon>Fungi</taxon>
        <taxon>Dikarya</taxon>
        <taxon>Basidiomycota</taxon>
        <taxon>Agaricomycotina</taxon>
        <taxon>Agaricomycetes</taxon>
        <taxon>Agaricomycetidae</taxon>
        <taxon>Agaricales</taxon>
        <taxon>Agaricineae</taxon>
        <taxon>Hydnangiaceae</taxon>
        <taxon>Laccaria</taxon>
    </lineage>
</organism>
<evidence type="ECO:0000313" key="3">
    <source>
        <dbReference type="Proteomes" id="UP000001194"/>
    </source>
</evidence>
<accession>B0DIN3</accession>
<name>B0DIN3_LACBS</name>
<feature type="region of interest" description="Disordered" evidence="1">
    <location>
        <begin position="568"/>
        <end position="587"/>
    </location>
</feature>
<dbReference type="AlphaFoldDB" id="B0DIN3"/>
<dbReference type="GeneID" id="6079253"/>
<sequence>MFSSVLQEHHQVIISAMWMITLSIIPPDLVRIGALLVGGVICICDIMNAMRPQVLMKKLQLRFLILEEKIQDTVDSGIIHQSDTNFTARIEMKMGRLRYRTFELHERTLLASEGILQEIKAVWKGHSFEINVCIRDVKYLERDVEINRAKILKNRYHSWSLCTFDGGRMERLSKTEDRTGLNWFCDRLPCAYRDGAPQVVEHQTHTTPFDEIVCSSADSGKLTYWYGKHQLFTTLSQPISIVNLNSTNPKTTASLDSKLSQSRYPTPLSFSNNLTHSQPQDKTSMINLTCVINRATRYSYITPPSSNPPHGTLNDTAAPPSICALLKRCGGDEGDTKRHRTFLQISLMPELRTRTDHSSPDQNWNRNRTVRSVLPVRQPDHVIQPSPNLPEANQKQDSSGSLKLIRSSQGLSSHSLPSAHFFSIQNDISSLVNDSNLWEIPFLRTGNVRSPPPANPPANFKDRDQIISEWTEPIHYPIILSLGNSEVTQKAVNTMSEHYKPYAPLNLCLWGNHATPEVLITNQLQLFLLAAKEPLFSYTRTTPTPSDSQQSNSAGLVNYLNDKDSALLPKAPSNRQENSLTSPPSFPSPLPLTPTHTFATCPCFKYIIIACQGSEGELPNTFKRKALKHCIITALVYDKDSSLRWQIKLL</sequence>
<evidence type="ECO:0000313" key="2">
    <source>
        <dbReference type="EMBL" id="EDR05714.1"/>
    </source>
</evidence>
<dbReference type="Proteomes" id="UP000001194">
    <property type="component" value="Unassembled WGS sequence"/>
</dbReference>
<feature type="compositionally biased region" description="Polar residues" evidence="1">
    <location>
        <begin position="391"/>
        <end position="401"/>
    </location>
</feature>